<accession>A0AAN8NDL0</accession>
<organism evidence="3 4">
    <name type="scientific">Orbilia javanica</name>
    <dbReference type="NCBI Taxonomy" id="47235"/>
    <lineage>
        <taxon>Eukaryota</taxon>
        <taxon>Fungi</taxon>
        <taxon>Dikarya</taxon>
        <taxon>Ascomycota</taxon>
        <taxon>Pezizomycotina</taxon>
        <taxon>Orbiliomycetes</taxon>
        <taxon>Orbiliales</taxon>
        <taxon>Orbiliaceae</taxon>
        <taxon>Orbilia</taxon>
    </lineage>
</organism>
<dbReference type="PANTHER" id="PTHR37544:SF3">
    <property type="entry name" value="SPRAY"/>
    <property type="match status" value="1"/>
</dbReference>
<dbReference type="AlphaFoldDB" id="A0AAN8NDL0"/>
<feature type="compositionally biased region" description="Polar residues" evidence="1">
    <location>
        <begin position="135"/>
        <end position="146"/>
    </location>
</feature>
<feature type="region of interest" description="Disordered" evidence="1">
    <location>
        <begin position="33"/>
        <end position="146"/>
    </location>
</feature>
<evidence type="ECO:0000313" key="4">
    <source>
        <dbReference type="Proteomes" id="UP001313282"/>
    </source>
</evidence>
<evidence type="ECO:0000256" key="1">
    <source>
        <dbReference type="SAM" id="MobiDB-lite"/>
    </source>
</evidence>
<feature type="transmembrane region" description="Helical" evidence="2">
    <location>
        <begin position="191"/>
        <end position="212"/>
    </location>
</feature>
<keyword evidence="2" id="KW-0472">Membrane</keyword>
<feature type="region of interest" description="Disordered" evidence="1">
    <location>
        <begin position="778"/>
        <end position="817"/>
    </location>
</feature>
<dbReference type="PANTHER" id="PTHR37544">
    <property type="entry name" value="SPRAY-RELATED"/>
    <property type="match status" value="1"/>
</dbReference>
<evidence type="ECO:0000256" key="2">
    <source>
        <dbReference type="SAM" id="Phobius"/>
    </source>
</evidence>
<protein>
    <submittedName>
        <fullName evidence="3">Uncharacterized protein</fullName>
    </submittedName>
</protein>
<reference evidence="3 4" key="1">
    <citation type="submission" date="2019-10" db="EMBL/GenBank/DDBJ databases">
        <authorList>
            <person name="Palmer J.M."/>
        </authorList>
    </citation>
    <scope>NUCLEOTIDE SEQUENCE [LARGE SCALE GENOMIC DNA]</scope>
    <source>
        <strain evidence="3 4">TWF718</strain>
    </source>
</reference>
<feature type="transmembrane region" description="Helical" evidence="2">
    <location>
        <begin position="6"/>
        <end position="25"/>
    </location>
</feature>
<keyword evidence="2" id="KW-1133">Transmembrane helix</keyword>
<dbReference type="InterPro" id="IPR021840">
    <property type="entry name" value="DUF3433"/>
</dbReference>
<name>A0AAN8NDL0_9PEZI</name>
<dbReference type="Proteomes" id="UP001313282">
    <property type="component" value="Unassembled WGS sequence"/>
</dbReference>
<keyword evidence="2" id="KW-0812">Transmembrane</keyword>
<feature type="transmembrane region" description="Helical" evidence="2">
    <location>
        <begin position="468"/>
        <end position="489"/>
    </location>
</feature>
<proteinExistence type="predicted"/>
<dbReference type="EMBL" id="JAVHNR010000001">
    <property type="protein sequence ID" value="KAK6356919.1"/>
    <property type="molecule type" value="Genomic_DNA"/>
</dbReference>
<sequence>MSEPLYRDPVLTLFGISSLILLLLYSCGQKRKITITPGGRPSRRSGRSTTGHLDIDDVTPAHPVAVSTPNGTPESDTTKNNKTAQASHQGDEISPVASRPLDTGLNGSQNAHQDDEIQLVTPRPSRGRESHEAISLSSGNVQQSNKMGEGIGVSPQIANPIIKETKDEHPTVSLQDSYPVPNWKPLVLRPWFIGLIVFFHLGHLSGILWIVFAQGYSHDDYLRAFLWTEDGAFGYFLRWQFLFYLPQIVLGVIWVNIDAQLRRILPYSLLARPEGALGHESVCESDGNLLVIMPFLALARKRPEVFLSSTIAITASLVLPTTTALMWELDIGLSFARPELNFSGIYLTIGFIVLVLLLAAALIWRLTWSFKSGLYDDFDNLAGLAALICDSGDILNLFHGASFQDNKTIDKLVKSQRFYLKHISTTNSIAGLQEPRYQITMDPTSMPRNIGLSNPRSQILTPLGAHPFVLSFFFSFLVDSVLAAPTVAFRLALGRGSDWDPMVVKGILAFNYSVYTAALTAVFNACLTMEPYKRLQSHDTILRSHNTVNLSANLRSHSILASIWLALNNHCVLSALTGVRVIFMVFSSAVIPTCIDTLWKAVLIEIDPYSSPTAPGFLEDLSVHLIRWVYALLALNFIGYIAVLFGIGDPILPRIPNTIASRMAYLVHSERLLSDVRGYSTGTMKQLSERLKERVSDPGLGNHGYGLGYIRKDRNRTTERVYEVGIERGPLYHKYVYPWVHPGQQIAYERYQQLHKHKQKHHQPRSTAREIYQMNRSGLIGNSGVGNSNGGARDMTNTREPELPPRAMWHGGSFGRA</sequence>
<feature type="transmembrane region" description="Helical" evidence="2">
    <location>
        <begin position="345"/>
        <end position="364"/>
    </location>
</feature>
<feature type="transmembrane region" description="Helical" evidence="2">
    <location>
        <begin position="625"/>
        <end position="647"/>
    </location>
</feature>
<feature type="transmembrane region" description="Helical" evidence="2">
    <location>
        <begin position="232"/>
        <end position="255"/>
    </location>
</feature>
<feature type="transmembrane region" description="Helical" evidence="2">
    <location>
        <begin position="559"/>
        <end position="583"/>
    </location>
</feature>
<keyword evidence="4" id="KW-1185">Reference proteome</keyword>
<dbReference type="PROSITE" id="PS51257">
    <property type="entry name" value="PROKAR_LIPOPROTEIN"/>
    <property type="match status" value="1"/>
</dbReference>
<feature type="transmembrane region" description="Helical" evidence="2">
    <location>
        <begin position="509"/>
        <end position="527"/>
    </location>
</feature>
<evidence type="ECO:0000313" key="3">
    <source>
        <dbReference type="EMBL" id="KAK6356919.1"/>
    </source>
</evidence>
<feature type="compositionally biased region" description="Polar residues" evidence="1">
    <location>
        <begin position="67"/>
        <end position="88"/>
    </location>
</feature>
<dbReference type="Pfam" id="PF11915">
    <property type="entry name" value="DUF3433"/>
    <property type="match status" value="1"/>
</dbReference>
<feature type="transmembrane region" description="Helical" evidence="2">
    <location>
        <begin position="305"/>
        <end position="325"/>
    </location>
</feature>
<comment type="caution">
    <text evidence="3">The sequence shown here is derived from an EMBL/GenBank/DDBJ whole genome shotgun (WGS) entry which is preliminary data.</text>
</comment>
<gene>
    <name evidence="3" type="ORF">TWF718_001257</name>
</gene>